<dbReference type="PRINTS" id="PR00449">
    <property type="entry name" value="RASTRNSFRMNG"/>
</dbReference>
<gene>
    <name evidence="2" type="ordered locus">MSWAN_1306</name>
</gene>
<sequence length="158" mass="17389">MTQKKDTKIVIFGSYNSGKTTTLENICEKKAKVEYKGTTVALDYGNTVINGEKVHIFGTPGQERFEFMREILSNGLNGAILVIDNSKGITSAEEVILENLINRNIPYVVFANKQDLNPGFPEFEGINKEVPVIPTVALKGKGINEGLNLLLDMINNEA</sequence>
<dbReference type="HOGENOM" id="CLU_077970_2_1_2"/>
<organism evidence="2 3">
    <name type="scientific">Methanobacterium paludis (strain DSM 25820 / JCM 18151 / SWAN1)</name>
    <dbReference type="NCBI Taxonomy" id="868131"/>
    <lineage>
        <taxon>Archaea</taxon>
        <taxon>Methanobacteriati</taxon>
        <taxon>Methanobacteriota</taxon>
        <taxon>Methanomada group</taxon>
        <taxon>Methanobacteria</taxon>
        <taxon>Methanobacteriales</taxon>
        <taxon>Methanobacteriaceae</taxon>
        <taxon>Methanobacterium</taxon>
    </lineage>
</organism>
<dbReference type="PANTHER" id="PTHR42708:SF1">
    <property type="entry name" value="GLIDING MOTILITY PROTEIN MGLA"/>
    <property type="match status" value="1"/>
</dbReference>
<dbReference type="EMBL" id="CP002772">
    <property type="protein sequence ID" value="AEG18323.1"/>
    <property type="molecule type" value="Genomic_DNA"/>
</dbReference>
<dbReference type="STRING" id="868131.MSWAN_1306"/>
<dbReference type="InterPro" id="IPR005225">
    <property type="entry name" value="Small_GTP-bd"/>
</dbReference>
<evidence type="ECO:0000259" key="1">
    <source>
        <dbReference type="Pfam" id="PF01926"/>
    </source>
</evidence>
<reference evidence="2 3" key="1">
    <citation type="journal article" date="2014" name="Int. J. Syst. Evol. Microbiol.">
        <title>Methanobacterium paludis sp. nov. and a novel strain of Methanobacterium lacus isolated from northern peatlands.</title>
        <authorList>
            <person name="Cadillo-Quiroz H."/>
            <person name="Brauer S.L."/>
            <person name="Goodson N."/>
            <person name="Yavitt J.B."/>
            <person name="Zinder S.H."/>
        </authorList>
    </citation>
    <scope>NUCLEOTIDE SEQUENCE [LARGE SCALE GENOMIC DNA]</scope>
    <source>
        <strain evidence="3">DSM 25820 / JCM 18151 / SWAN1</strain>
    </source>
</reference>
<name>F6D6P0_METPW</name>
<evidence type="ECO:0000313" key="2">
    <source>
        <dbReference type="EMBL" id="AEG18323.1"/>
    </source>
</evidence>
<dbReference type="PANTHER" id="PTHR42708">
    <property type="entry name" value="ATP/GTP-BINDING PROTEIN-RELATED"/>
    <property type="match status" value="1"/>
</dbReference>
<dbReference type="Gene3D" id="3.40.50.300">
    <property type="entry name" value="P-loop containing nucleotide triphosphate hydrolases"/>
    <property type="match status" value="1"/>
</dbReference>
<keyword evidence="3" id="KW-1185">Reference proteome</keyword>
<dbReference type="InterPro" id="IPR052705">
    <property type="entry name" value="Gliding_Motility_GTPase"/>
</dbReference>
<dbReference type="OrthoDB" id="49590at2157"/>
<dbReference type="NCBIfam" id="TIGR00231">
    <property type="entry name" value="small_GTP"/>
    <property type="match status" value="1"/>
</dbReference>
<dbReference type="KEGG" id="mew:MSWAN_1306"/>
<dbReference type="InterPro" id="IPR027417">
    <property type="entry name" value="P-loop_NTPase"/>
</dbReference>
<dbReference type="RefSeq" id="WP_013825824.1">
    <property type="nucleotide sequence ID" value="NC_015574.1"/>
</dbReference>
<dbReference type="InterPro" id="IPR006073">
    <property type="entry name" value="GTP-bd"/>
</dbReference>
<dbReference type="eggNOG" id="arCOG00362">
    <property type="taxonomic scope" value="Archaea"/>
</dbReference>
<dbReference type="Proteomes" id="UP000009231">
    <property type="component" value="Chromosome"/>
</dbReference>
<dbReference type="AlphaFoldDB" id="F6D6P0"/>
<dbReference type="Pfam" id="PF01926">
    <property type="entry name" value="MMR_HSR1"/>
    <property type="match status" value="1"/>
</dbReference>
<dbReference type="SUPFAM" id="SSF52540">
    <property type="entry name" value="P-loop containing nucleoside triphosphate hydrolases"/>
    <property type="match status" value="1"/>
</dbReference>
<proteinExistence type="predicted"/>
<protein>
    <submittedName>
        <fullName evidence="2">Small GTP-binding protein</fullName>
    </submittedName>
</protein>
<dbReference type="GeneID" id="10668811"/>
<feature type="domain" description="G" evidence="1">
    <location>
        <begin position="8"/>
        <end position="113"/>
    </location>
</feature>
<dbReference type="CDD" id="cd00882">
    <property type="entry name" value="Ras_like_GTPase"/>
    <property type="match status" value="1"/>
</dbReference>
<dbReference type="GO" id="GO:0005525">
    <property type="term" value="F:GTP binding"/>
    <property type="evidence" value="ECO:0007669"/>
    <property type="project" value="InterPro"/>
</dbReference>
<evidence type="ECO:0000313" key="3">
    <source>
        <dbReference type="Proteomes" id="UP000009231"/>
    </source>
</evidence>
<accession>F6D6P0</accession>